<sequence>MNVHIIGIAGKATSALAHMFLKKGWNVSGSDINVYPPNSTYLEKIGVKISSPYNADNLKPGTDLVVVGGNALIVDPHNPEFEKAKVLHIKTVSYPEVLGEYVVKDESIVVAGNFGKGTISGAIVHVLSQLHQDPSYMVGGQMVGYEESLVSSQGKWSVVEGDEYPVPPMTSEPPQSKFFYYKPKYLVLTSAEWDHYDQFPTEDLYIKNYIELVSKLPSDGVLIANVDGKNIKDAISHAPCKVVTYSHDGSSDIKTIDLNWTPTMLGEFNKDNLTAAYTLLTEIGFDSVQVKAHLESYAGLKQRMEVIYDDAGTVIVRDLAHSPVKAQTVLLSIKQKWPDSTVVGVFDMFSSSLKNPAVLTEFDNRFSAADKLYIPKVSAKKDADYKVTGKDIVAAISKTHEHTMYAPQQDVLIFKLISEPLPCVYVLMSSGGMDGLDERLIDRLKHAKATRAMRERLGEYINFTVNEKNIKIPYVINQKRFNIKRSAGKGSPEVIRHELLEMAQENEFDLETHSDAEVFRFMKQQQIGIECSGMVFHVLNAYLLTREIPSLTKLITPTSLFGRIRKSLMPDRWYRNVSADMLTNDKHTVPISDINDIQESDMIRMGVARPGDHVLIITGITRKNGVITEIEYAHSSYKRTVRQGPHTAIIKVVDAKKSLQEQQWQEKTPQGEAYSVHFHPERGDGVRRLKILNTT</sequence>
<dbReference type="Gene3D" id="3.90.190.20">
    <property type="entry name" value="Mur ligase, C-terminal domain"/>
    <property type="match status" value="1"/>
</dbReference>
<gene>
    <name evidence="3" type="ORF">COX05_03220</name>
</gene>
<feature type="domain" description="Mur ligase central" evidence="2">
    <location>
        <begin position="112"/>
        <end position="256"/>
    </location>
</feature>
<dbReference type="SUPFAM" id="SSF53623">
    <property type="entry name" value="MurD-like peptide ligases, catalytic domain"/>
    <property type="match status" value="1"/>
</dbReference>
<dbReference type="InterPro" id="IPR000713">
    <property type="entry name" value="Mur_ligase_N"/>
</dbReference>
<evidence type="ECO:0000313" key="3">
    <source>
        <dbReference type="EMBL" id="PIP56389.1"/>
    </source>
</evidence>
<dbReference type="InterPro" id="IPR036615">
    <property type="entry name" value="Mur_ligase_C_dom_sf"/>
</dbReference>
<dbReference type="InterPro" id="IPR036565">
    <property type="entry name" value="Mur-like_cat_sf"/>
</dbReference>
<evidence type="ECO:0000259" key="2">
    <source>
        <dbReference type="Pfam" id="PF08245"/>
    </source>
</evidence>
<dbReference type="Gene3D" id="3.40.50.720">
    <property type="entry name" value="NAD(P)-binding Rossmann-like Domain"/>
    <property type="match status" value="1"/>
</dbReference>
<protein>
    <recommendedName>
        <fullName evidence="5">Mur ligase central domain-containing protein</fullName>
    </recommendedName>
</protein>
<evidence type="ECO:0008006" key="5">
    <source>
        <dbReference type="Google" id="ProtNLM"/>
    </source>
</evidence>
<dbReference type="GO" id="GO:0016881">
    <property type="term" value="F:acid-amino acid ligase activity"/>
    <property type="evidence" value="ECO:0007669"/>
    <property type="project" value="InterPro"/>
</dbReference>
<organism evidence="3 4">
    <name type="scientific">candidate division WWE3 bacterium CG22_combo_CG10-13_8_21_14_all_39_12</name>
    <dbReference type="NCBI Taxonomy" id="1975094"/>
    <lineage>
        <taxon>Bacteria</taxon>
        <taxon>Katanobacteria</taxon>
    </lineage>
</organism>
<name>A0A2H0BFP3_UNCKA</name>
<dbReference type="SUPFAM" id="SSF51984">
    <property type="entry name" value="MurCD N-terminal domain"/>
    <property type="match status" value="1"/>
</dbReference>
<accession>A0A2H0BFP3</accession>
<dbReference type="InterPro" id="IPR050061">
    <property type="entry name" value="MurCDEF_pg_biosynth"/>
</dbReference>
<evidence type="ECO:0000313" key="4">
    <source>
        <dbReference type="Proteomes" id="UP000228495"/>
    </source>
</evidence>
<dbReference type="Pfam" id="PF08245">
    <property type="entry name" value="Mur_ligase_M"/>
    <property type="match status" value="1"/>
</dbReference>
<dbReference type="PANTHER" id="PTHR43445:SF5">
    <property type="entry name" value="UDP-N-ACETYLMURAMATE--L-ALANYL-GAMMA-D-GLUTAMYL-MESO-2,6-DIAMINOHEPTANDIOATE LIGASE"/>
    <property type="match status" value="1"/>
</dbReference>
<proteinExistence type="predicted"/>
<dbReference type="Gene3D" id="3.40.1190.10">
    <property type="entry name" value="Mur-like, catalytic domain"/>
    <property type="match status" value="1"/>
</dbReference>
<evidence type="ECO:0000259" key="1">
    <source>
        <dbReference type="Pfam" id="PF01225"/>
    </source>
</evidence>
<dbReference type="EMBL" id="PCSU01000056">
    <property type="protein sequence ID" value="PIP56389.1"/>
    <property type="molecule type" value="Genomic_DNA"/>
</dbReference>
<dbReference type="Proteomes" id="UP000228495">
    <property type="component" value="Unassembled WGS sequence"/>
</dbReference>
<reference evidence="3 4" key="1">
    <citation type="submission" date="2017-09" db="EMBL/GenBank/DDBJ databases">
        <title>Depth-based differentiation of microbial function through sediment-hosted aquifers and enrichment of novel symbionts in the deep terrestrial subsurface.</title>
        <authorList>
            <person name="Probst A.J."/>
            <person name="Ladd B."/>
            <person name="Jarett J.K."/>
            <person name="Geller-Mcgrath D.E."/>
            <person name="Sieber C.M."/>
            <person name="Emerson J.B."/>
            <person name="Anantharaman K."/>
            <person name="Thomas B.C."/>
            <person name="Malmstrom R."/>
            <person name="Stieglmeier M."/>
            <person name="Klingl A."/>
            <person name="Woyke T."/>
            <person name="Ryan C.M."/>
            <person name="Banfield J.F."/>
        </authorList>
    </citation>
    <scope>NUCLEOTIDE SEQUENCE [LARGE SCALE GENOMIC DNA]</scope>
    <source>
        <strain evidence="3">CG22_combo_CG10-13_8_21_14_all_39_12</strain>
    </source>
</reference>
<dbReference type="Pfam" id="PF01225">
    <property type="entry name" value="Mur_ligase"/>
    <property type="match status" value="1"/>
</dbReference>
<comment type="caution">
    <text evidence="3">The sequence shown here is derived from an EMBL/GenBank/DDBJ whole genome shotgun (WGS) entry which is preliminary data.</text>
</comment>
<dbReference type="InterPro" id="IPR013221">
    <property type="entry name" value="Mur_ligase_cen"/>
</dbReference>
<dbReference type="AlphaFoldDB" id="A0A2H0BFP3"/>
<dbReference type="PANTHER" id="PTHR43445">
    <property type="entry name" value="UDP-N-ACETYLMURAMATE--L-ALANINE LIGASE-RELATED"/>
    <property type="match status" value="1"/>
</dbReference>
<dbReference type="GO" id="GO:0005524">
    <property type="term" value="F:ATP binding"/>
    <property type="evidence" value="ECO:0007669"/>
    <property type="project" value="InterPro"/>
</dbReference>
<dbReference type="SUPFAM" id="SSF53244">
    <property type="entry name" value="MurD-like peptide ligases, peptide-binding domain"/>
    <property type="match status" value="1"/>
</dbReference>
<feature type="domain" description="Mur ligase N-terminal catalytic" evidence="1">
    <location>
        <begin position="3"/>
        <end position="101"/>
    </location>
</feature>